<proteinExistence type="predicted"/>
<dbReference type="EMBL" id="GGEC01080402">
    <property type="protein sequence ID" value="MBX60886.1"/>
    <property type="molecule type" value="Transcribed_RNA"/>
</dbReference>
<accession>A0A2P2Q1J9</accession>
<evidence type="ECO:0000313" key="1">
    <source>
        <dbReference type="EMBL" id="MBX60886.1"/>
    </source>
</evidence>
<reference evidence="1" key="1">
    <citation type="submission" date="2018-02" db="EMBL/GenBank/DDBJ databases">
        <title>Rhizophora mucronata_Transcriptome.</title>
        <authorList>
            <person name="Meera S.P."/>
            <person name="Sreeshan A."/>
            <person name="Augustine A."/>
        </authorList>
    </citation>
    <scope>NUCLEOTIDE SEQUENCE</scope>
    <source>
        <tissue evidence="1">Leaf</tissue>
    </source>
</reference>
<organism evidence="1">
    <name type="scientific">Rhizophora mucronata</name>
    <name type="common">Asiatic mangrove</name>
    <dbReference type="NCBI Taxonomy" id="61149"/>
    <lineage>
        <taxon>Eukaryota</taxon>
        <taxon>Viridiplantae</taxon>
        <taxon>Streptophyta</taxon>
        <taxon>Embryophyta</taxon>
        <taxon>Tracheophyta</taxon>
        <taxon>Spermatophyta</taxon>
        <taxon>Magnoliopsida</taxon>
        <taxon>eudicotyledons</taxon>
        <taxon>Gunneridae</taxon>
        <taxon>Pentapetalae</taxon>
        <taxon>rosids</taxon>
        <taxon>fabids</taxon>
        <taxon>Malpighiales</taxon>
        <taxon>Rhizophoraceae</taxon>
        <taxon>Rhizophora</taxon>
    </lineage>
</organism>
<protein>
    <submittedName>
        <fullName evidence="1">Uncharacterized protein</fullName>
    </submittedName>
</protein>
<name>A0A2P2Q1J9_RHIMU</name>
<dbReference type="AlphaFoldDB" id="A0A2P2Q1J9"/>
<sequence>MTLGICSTLNSIFPKKKIVRLQDLENDMRVIKGVMLASFYMCSNKC</sequence>